<evidence type="ECO:0000313" key="1">
    <source>
        <dbReference type="EMBL" id="RRT91691.1"/>
    </source>
</evidence>
<accession>A0A376GLA8</accession>
<dbReference type="AlphaFoldDB" id="A0A376GLA8"/>
<dbReference type="OrthoDB" id="676503at2"/>
<dbReference type="Proteomes" id="UP000267844">
    <property type="component" value="Unassembled WGS sequence"/>
</dbReference>
<evidence type="ECO:0000313" key="4">
    <source>
        <dbReference type="Proteomes" id="UP000267844"/>
    </source>
</evidence>
<dbReference type="EMBL" id="RHPO01000013">
    <property type="protein sequence ID" value="RRT91691.1"/>
    <property type="molecule type" value="Genomic_DNA"/>
</dbReference>
<reference evidence="2 3" key="1">
    <citation type="submission" date="2018-06" db="EMBL/GenBank/DDBJ databases">
        <authorList>
            <consortium name="Pathogen Informatics"/>
            <person name="Doyle S."/>
        </authorList>
    </citation>
    <scope>NUCLEOTIDE SEQUENCE [LARGE SCALE GENOMIC DNA]</scope>
    <source>
        <strain evidence="2 3">NCTC13456</strain>
    </source>
</reference>
<dbReference type="Proteomes" id="UP000254737">
    <property type="component" value="Unassembled WGS sequence"/>
</dbReference>
<name>A0A376GLA8_9FLAO</name>
<sequence>MKEILIFFFIGFCFVGNSQVIDSDIQLKVLKNNIKGEEFVFGKWKANTETETHLTYLGDVKVNTGKIYKIMNSTLFWGLSKRATNKILIFNEDNQYLGNYYVTLITDLPIELNNGVLIFKNLSSECDKRIVSKINLKNGLPEKFFRECKNGEGDIYSLDMID</sequence>
<dbReference type="RefSeq" id="WP_038332685.1">
    <property type="nucleotide sequence ID" value="NZ_JSYQ01000006.1"/>
</dbReference>
<organism evidence="2 3">
    <name type="scientific">Empedobacter falsenii</name>
    <dbReference type="NCBI Taxonomy" id="343874"/>
    <lineage>
        <taxon>Bacteria</taxon>
        <taxon>Pseudomonadati</taxon>
        <taxon>Bacteroidota</taxon>
        <taxon>Flavobacteriia</taxon>
        <taxon>Flavobacteriales</taxon>
        <taxon>Weeksellaceae</taxon>
        <taxon>Empedobacter</taxon>
    </lineage>
</organism>
<protein>
    <submittedName>
        <fullName evidence="2">Uncharacterized protein</fullName>
    </submittedName>
</protein>
<reference evidence="1 4" key="2">
    <citation type="submission" date="2018-10" db="EMBL/GenBank/DDBJ databases">
        <title>Transmission dynamics of multidrug resistant bacteria on intensive care unit surfaces.</title>
        <authorList>
            <person name="D'Souza A.W."/>
            <person name="Potter R.F."/>
            <person name="Wallace M."/>
            <person name="Shupe A."/>
            <person name="Patel S."/>
            <person name="Sun S."/>
            <person name="Gul D."/>
            <person name="Kwon J.H."/>
            <person name="Andleeb S."/>
            <person name="Burnham C.-A.D."/>
            <person name="Dantas G."/>
        </authorList>
    </citation>
    <scope>NUCLEOTIDE SEQUENCE [LARGE SCALE GENOMIC DNA]</scope>
    <source>
        <strain evidence="1 4">WF_348</strain>
    </source>
</reference>
<dbReference type="STRING" id="343874.GCA_000805695_03056"/>
<evidence type="ECO:0000313" key="2">
    <source>
        <dbReference type="EMBL" id="STD59703.1"/>
    </source>
</evidence>
<dbReference type="EMBL" id="UFXS01000001">
    <property type="protein sequence ID" value="STD59703.1"/>
    <property type="molecule type" value="Genomic_DNA"/>
</dbReference>
<proteinExistence type="predicted"/>
<evidence type="ECO:0000313" key="3">
    <source>
        <dbReference type="Proteomes" id="UP000254737"/>
    </source>
</evidence>
<gene>
    <name evidence="1" type="ORF">EGI89_07895</name>
    <name evidence="2" type="ORF">NCTC13456_03370</name>
</gene>